<sequence length="108" mass="12500">MVSEEQRQQKEHGKMKNGLHKRLLLNLEKWFLIEESNLNQKSKARWIKLGIPTQSIYLHLMGSAAPTLPTVDISIMRRGLTLTLEQQTTLTRTKLTTREVIQTENVAF</sequence>
<accession>A0A9J5XRP1</accession>
<name>A0A9J5XRP1_SOLCO</name>
<protein>
    <submittedName>
        <fullName evidence="1">Uncharacterized protein</fullName>
    </submittedName>
</protein>
<evidence type="ECO:0000313" key="1">
    <source>
        <dbReference type="EMBL" id="KAG5590012.1"/>
    </source>
</evidence>
<organism evidence="1 2">
    <name type="scientific">Solanum commersonii</name>
    <name type="common">Commerson's wild potato</name>
    <name type="synonym">Commerson's nightshade</name>
    <dbReference type="NCBI Taxonomy" id="4109"/>
    <lineage>
        <taxon>Eukaryota</taxon>
        <taxon>Viridiplantae</taxon>
        <taxon>Streptophyta</taxon>
        <taxon>Embryophyta</taxon>
        <taxon>Tracheophyta</taxon>
        <taxon>Spermatophyta</taxon>
        <taxon>Magnoliopsida</taxon>
        <taxon>eudicotyledons</taxon>
        <taxon>Gunneridae</taxon>
        <taxon>Pentapetalae</taxon>
        <taxon>asterids</taxon>
        <taxon>lamiids</taxon>
        <taxon>Solanales</taxon>
        <taxon>Solanaceae</taxon>
        <taxon>Solanoideae</taxon>
        <taxon>Solaneae</taxon>
        <taxon>Solanum</taxon>
    </lineage>
</organism>
<evidence type="ECO:0000313" key="2">
    <source>
        <dbReference type="Proteomes" id="UP000824120"/>
    </source>
</evidence>
<gene>
    <name evidence="1" type="ORF">H5410_040526</name>
</gene>
<proteinExistence type="predicted"/>
<dbReference type="AlphaFoldDB" id="A0A9J5XRP1"/>
<reference evidence="1 2" key="1">
    <citation type="submission" date="2020-09" db="EMBL/GenBank/DDBJ databases">
        <title>De no assembly of potato wild relative species, Solanum commersonii.</title>
        <authorList>
            <person name="Cho K."/>
        </authorList>
    </citation>
    <scope>NUCLEOTIDE SEQUENCE [LARGE SCALE GENOMIC DNA]</scope>
    <source>
        <strain evidence="1">LZ3.2</strain>
        <tissue evidence="1">Leaf</tissue>
    </source>
</reference>
<comment type="caution">
    <text evidence="1">The sequence shown here is derived from an EMBL/GenBank/DDBJ whole genome shotgun (WGS) entry which is preliminary data.</text>
</comment>
<dbReference type="Proteomes" id="UP000824120">
    <property type="component" value="Chromosome 8"/>
</dbReference>
<dbReference type="EMBL" id="JACXVP010000008">
    <property type="protein sequence ID" value="KAG5590012.1"/>
    <property type="molecule type" value="Genomic_DNA"/>
</dbReference>
<keyword evidence="2" id="KW-1185">Reference proteome</keyword>